<dbReference type="AlphaFoldDB" id="A0AAJ1FDY2"/>
<dbReference type="Proteomes" id="UP001205035">
    <property type="component" value="Unassembled WGS sequence"/>
</dbReference>
<comment type="caution">
    <text evidence="1">The sequence shown here is derived from an EMBL/GenBank/DDBJ whole genome shotgun (WGS) entry which is preliminary data.</text>
</comment>
<protein>
    <submittedName>
        <fullName evidence="1">Uncharacterized protein</fullName>
    </submittedName>
</protein>
<reference evidence="1" key="1">
    <citation type="submission" date="2022-06" db="EMBL/GenBank/DDBJ databases">
        <title>Isolation of gut microbiota from human fecal samples.</title>
        <authorList>
            <person name="Pamer E.G."/>
            <person name="Barat B."/>
            <person name="Waligurski E."/>
            <person name="Medina S."/>
            <person name="Paddock L."/>
            <person name="Mostad J."/>
        </authorList>
    </citation>
    <scope>NUCLEOTIDE SEQUENCE</scope>
    <source>
        <strain evidence="1">DFI.6.22</strain>
    </source>
</reference>
<name>A0AAJ1FDY2_9BACT</name>
<dbReference type="RefSeq" id="WP_022333264.1">
    <property type="nucleotide sequence ID" value="NZ_DAWDON010000014.1"/>
</dbReference>
<evidence type="ECO:0000313" key="1">
    <source>
        <dbReference type="EMBL" id="MCQ5082802.1"/>
    </source>
</evidence>
<proteinExistence type="predicted"/>
<evidence type="ECO:0000313" key="2">
    <source>
        <dbReference type="Proteomes" id="UP001205035"/>
    </source>
</evidence>
<organism evidence="1 2">
    <name type="scientific">Alistipes onderdonkii</name>
    <dbReference type="NCBI Taxonomy" id="328813"/>
    <lineage>
        <taxon>Bacteria</taxon>
        <taxon>Pseudomonadati</taxon>
        <taxon>Bacteroidota</taxon>
        <taxon>Bacteroidia</taxon>
        <taxon>Bacteroidales</taxon>
        <taxon>Rikenellaceae</taxon>
        <taxon>Alistipes</taxon>
    </lineage>
</organism>
<gene>
    <name evidence="1" type="ORF">NE651_07845</name>
</gene>
<dbReference type="EMBL" id="JANGBQ010000009">
    <property type="protein sequence ID" value="MCQ5082802.1"/>
    <property type="molecule type" value="Genomic_DNA"/>
</dbReference>
<accession>A0AAJ1FDY2</accession>
<sequence>MTPKELYDWAVESDCENYDIKIRAFIDGWGDITSDIEELGIVKKERPEIIVIDI</sequence>